<gene>
    <name evidence="4" type="ORF">CFP71_36910</name>
</gene>
<sequence length="217" mass="22505">MPEQRTALVTGANRGLGQAVAAELARRGLRVVPTSRQPGEAGVSQVLDVTDAASVRSAGEQVGEVDVLICNAGVLLDPGNDPLSVPLDLVERSLVVNLLGGWRVAQTFLPGMIARGWGRVVFVSSDAGSYDRGLFTGAPGYSVSKAALNGLTMMLASHTKGSGVLVNAVNPGPTRTRMMPMAERSVEESANDIVHAATLPDDGPSGILLENGQPAPW</sequence>
<dbReference type="InterPro" id="IPR002347">
    <property type="entry name" value="SDR_fam"/>
</dbReference>
<evidence type="ECO:0000256" key="3">
    <source>
        <dbReference type="RuleBase" id="RU000363"/>
    </source>
</evidence>
<comment type="caution">
    <text evidence="4">The sequence shown here is derived from an EMBL/GenBank/DDBJ whole genome shotgun (WGS) entry which is preliminary data.</text>
</comment>
<comment type="similarity">
    <text evidence="1 3">Belongs to the short-chain dehydrogenases/reductases (SDR) family.</text>
</comment>
<evidence type="ECO:0000313" key="4">
    <source>
        <dbReference type="EMBL" id="OXM46442.1"/>
    </source>
</evidence>
<evidence type="ECO:0000313" key="5">
    <source>
        <dbReference type="Proteomes" id="UP000215223"/>
    </source>
</evidence>
<dbReference type="RefSeq" id="WP_093938551.1">
    <property type="nucleotide sequence ID" value="NZ_NMQT01000152.1"/>
</dbReference>
<dbReference type="PRINTS" id="PR00081">
    <property type="entry name" value="GDHRDH"/>
</dbReference>
<dbReference type="AlphaFoldDB" id="A0A229RIF0"/>
<dbReference type="EMBL" id="NMQT01000152">
    <property type="protein sequence ID" value="OXM46442.1"/>
    <property type="molecule type" value="Genomic_DNA"/>
</dbReference>
<dbReference type="InterPro" id="IPR036291">
    <property type="entry name" value="NAD(P)-bd_dom_sf"/>
</dbReference>
<dbReference type="OrthoDB" id="9781117at2"/>
<dbReference type="PANTHER" id="PTHR42760:SF133">
    <property type="entry name" value="3-OXOACYL-[ACYL-CARRIER-PROTEIN] REDUCTASE"/>
    <property type="match status" value="1"/>
</dbReference>
<accession>A0A229RIF0</accession>
<dbReference type="Proteomes" id="UP000215223">
    <property type="component" value="Unassembled WGS sequence"/>
</dbReference>
<dbReference type="GO" id="GO:0016616">
    <property type="term" value="F:oxidoreductase activity, acting on the CH-OH group of donors, NAD or NADP as acceptor"/>
    <property type="evidence" value="ECO:0007669"/>
    <property type="project" value="TreeGrafter"/>
</dbReference>
<keyword evidence="2" id="KW-0560">Oxidoreductase</keyword>
<name>A0A229RIF0_9PSEU</name>
<dbReference type="SUPFAM" id="SSF51735">
    <property type="entry name" value="NAD(P)-binding Rossmann-fold domains"/>
    <property type="match status" value="1"/>
</dbReference>
<organism evidence="4 5">
    <name type="scientific">Amycolatopsis thailandensis</name>
    <dbReference type="NCBI Taxonomy" id="589330"/>
    <lineage>
        <taxon>Bacteria</taxon>
        <taxon>Bacillati</taxon>
        <taxon>Actinomycetota</taxon>
        <taxon>Actinomycetes</taxon>
        <taxon>Pseudonocardiales</taxon>
        <taxon>Pseudonocardiaceae</taxon>
        <taxon>Amycolatopsis</taxon>
    </lineage>
</organism>
<protein>
    <submittedName>
        <fullName evidence="4">Short-chain dehydrogenase</fullName>
    </submittedName>
</protein>
<evidence type="ECO:0000256" key="1">
    <source>
        <dbReference type="ARBA" id="ARBA00006484"/>
    </source>
</evidence>
<proteinExistence type="inferred from homology"/>
<dbReference type="PANTHER" id="PTHR42760">
    <property type="entry name" value="SHORT-CHAIN DEHYDROGENASES/REDUCTASES FAMILY MEMBER"/>
    <property type="match status" value="1"/>
</dbReference>
<dbReference type="PRINTS" id="PR00080">
    <property type="entry name" value="SDRFAMILY"/>
</dbReference>
<keyword evidence="5" id="KW-1185">Reference proteome</keyword>
<reference evidence="4 5" key="1">
    <citation type="submission" date="2017-07" db="EMBL/GenBank/DDBJ databases">
        <title>Amycolatopsis thailandensis Genome sequencing and assembly.</title>
        <authorList>
            <person name="Kaur N."/>
            <person name="Mayilraj S."/>
        </authorList>
    </citation>
    <scope>NUCLEOTIDE SEQUENCE [LARGE SCALE GENOMIC DNA]</scope>
    <source>
        <strain evidence="4 5">JCM 16380</strain>
    </source>
</reference>
<dbReference type="Pfam" id="PF00106">
    <property type="entry name" value="adh_short"/>
    <property type="match status" value="1"/>
</dbReference>
<dbReference type="Gene3D" id="3.40.50.720">
    <property type="entry name" value="NAD(P)-binding Rossmann-like Domain"/>
    <property type="match status" value="1"/>
</dbReference>
<evidence type="ECO:0000256" key="2">
    <source>
        <dbReference type="ARBA" id="ARBA00023002"/>
    </source>
</evidence>